<evidence type="ECO:0000256" key="2">
    <source>
        <dbReference type="ARBA" id="ARBA00011233"/>
    </source>
</evidence>
<keyword evidence="7" id="KW-0406">Ion transport</keyword>
<dbReference type="Proteomes" id="UP001056201">
    <property type="component" value="Chromosome 1"/>
</dbReference>
<dbReference type="Pfam" id="PF13609">
    <property type="entry name" value="Porin_4"/>
    <property type="match status" value="1"/>
</dbReference>
<keyword evidence="10" id="KW-0998">Cell outer membrane</keyword>
<dbReference type="EMBL" id="CP097635">
    <property type="protein sequence ID" value="URI06313.1"/>
    <property type="molecule type" value="Genomic_DNA"/>
</dbReference>
<dbReference type="InterPro" id="IPR023614">
    <property type="entry name" value="Porin_dom_sf"/>
</dbReference>
<evidence type="ECO:0000256" key="1">
    <source>
        <dbReference type="ARBA" id="ARBA00004571"/>
    </source>
</evidence>
<sequence>MKHPHPVALAAAALVAGTAAQAQSNVTVSGIADAAVRVVSNQDRGSVKSLVSGSNNTSRLIFRGTEDLGDGLSAGFHLEHGIRLDSGEAVQSTQFWDRRATVSLASRTLGELRAGRDFVPSYVAWSRHDPFSYVGVGGSTNLISATPNGPIRNTFGTAANTVVRSSNAVQWIAPAGLGGFEGGVLVAAGEGGTAASGQAKVMGLRAGWAGGGFNLGAAHTRSENDRTEAAGAFKDTTLGGGWDAGVARVSLAWRRFDQADARQTNWLLGAWVPVGVGEVKFSYLKADFSGRVGRTDIGANGSRQLAAGYVHPLSKRTAVYATVARIDNDGASALAIPGGAAGLAAGKRSTGTELGLRHNF</sequence>
<keyword evidence="6 11" id="KW-0732">Signal</keyword>
<protein>
    <submittedName>
        <fullName evidence="13">Porin</fullName>
    </submittedName>
</protein>
<dbReference type="RefSeq" id="WP_250194576.1">
    <property type="nucleotide sequence ID" value="NZ_CP097635.1"/>
</dbReference>
<keyword evidence="9" id="KW-0472">Membrane</keyword>
<evidence type="ECO:0000256" key="8">
    <source>
        <dbReference type="ARBA" id="ARBA00023114"/>
    </source>
</evidence>
<comment type="subunit">
    <text evidence="2">Homotrimer.</text>
</comment>
<evidence type="ECO:0000256" key="3">
    <source>
        <dbReference type="ARBA" id="ARBA00022448"/>
    </source>
</evidence>
<dbReference type="InterPro" id="IPR050298">
    <property type="entry name" value="Gram-neg_bact_OMP"/>
</dbReference>
<evidence type="ECO:0000313" key="14">
    <source>
        <dbReference type="Proteomes" id="UP001056201"/>
    </source>
</evidence>
<evidence type="ECO:0000256" key="7">
    <source>
        <dbReference type="ARBA" id="ARBA00023065"/>
    </source>
</evidence>
<evidence type="ECO:0000256" key="6">
    <source>
        <dbReference type="ARBA" id="ARBA00022729"/>
    </source>
</evidence>
<dbReference type="InterPro" id="IPR033900">
    <property type="entry name" value="Gram_neg_porin_domain"/>
</dbReference>
<dbReference type="Gene3D" id="2.40.160.10">
    <property type="entry name" value="Porin"/>
    <property type="match status" value="1"/>
</dbReference>
<keyword evidence="4" id="KW-1134">Transmembrane beta strand</keyword>
<evidence type="ECO:0000313" key="13">
    <source>
        <dbReference type="EMBL" id="URI06313.1"/>
    </source>
</evidence>
<evidence type="ECO:0000256" key="9">
    <source>
        <dbReference type="ARBA" id="ARBA00023136"/>
    </source>
</evidence>
<comment type="subcellular location">
    <subcellularLocation>
        <location evidence="1">Cell outer membrane</location>
        <topology evidence="1">Multi-pass membrane protein</topology>
    </subcellularLocation>
</comment>
<keyword evidence="5" id="KW-0812">Transmembrane</keyword>
<name>A0ABY4S0J3_AQUTE</name>
<evidence type="ECO:0000256" key="4">
    <source>
        <dbReference type="ARBA" id="ARBA00022452"/>
    </source>
</evidence>
<evidence type="ECO:0000259" key="12">
    <source>
        <dbReference type="Pfam" id="PF13609"/>
    </source>
</evidence>
<reference evidence="13" key="1">
    <citation type="submission" date="2022-05" db="EMBL/GenBank/DDBJ databases">
        <title>An RpoN-dependent PEP-CTERM gene is involved in floc formation of an Aquincola tertiaricarbonis strain.</title>
        <authorList>
            <person name="Qiu D."/>
            <person name="Xia M."/>
        </authorList>
    </citation>
    <scope>NUCLEOTIDE SEQUENCE</scope>
    <source>
        <strain evidence="13">RN12</strain>
    </source>
</reference>
<evidence type="ECO:0000256" key="11">
    <source>
        <dbReference type="SAM" id="SignalP"/>
    </source>
</evidence>
<dbReference type="PANTHER" id="PTHR34501:SF9">
    <property type="entry name" value="MAJOR OUTER MEMBRANE PROTEIN P.IA"/>
    <property type="match status" value="1"/>
</dbReference>
<keyword evidence="14" id="KW-1185">Reference proteome</keyword>
<dbReference type="CDD" id="cd00342">
    <property type="entry name" value="gram_neg_porins"/>
    <property type="match status" value="1"/>
</dbReference>
<dbReference type="PANTHER" id="PTHR34501">
    <property type="entry name" value="PROTEIN YDDL-RELATED"/>
    <property type="match status" value="1"/>
</dbReference>
<organism evidence="13 14">
    <name type="scientific">Aquincola tertiaricarbonis</name>
    <dbReference type="NCBI Taxonomy" id="391953"/>
    <lineage>
        <taxon>Bacteria</taxon>
        <taxon>Pseudomonadati</taxon>
        <taxon>Pseudomonadota</taxon>
        <taxon>Betaproteobacteria</taxon>
        <taxon>Burkholderiales</taxon>
        <taxon>Sphaerotilaceae</taxon>
        <taxon>Aquincola</taxon>
    </lineage>
</organism>
<dbReference type="SUPFAM" id="SSF56935">
    <property type="entry name" value="Porins"/>
    <property type="match status" value="1"/>
</dbReference>
<proteinExistence type="predicted"/>
<feature type="domain" description="Porin" evidence="12">
    <location>
        <begin position="8"/>
        <end position="330"/>
    </location>
</feature>
<keyword evidence="8" id="KW-0626">Porin</keyword>
<accession>A0ABY4S0J3</accession>
<evidence type="ECO:0000256" key="10">
    <source>
        <dbReference type="ARBA" id="ARBA00023237"/>
    </source>
</evidence>
<evidence type="ECO:0000256" key="5">
    <source>
        <dbReference type="ARBA" id="ARBA00022692"/>
    </source>
</evidence>
<keyword evidence="3" id="KW-0813">Transport</keyword>
<gene>
    <name evidence="13" type="ORF">MW290_10320</name>
</gene>
<feature type="signal peptide" evidence="11">
    <location>
        <begin position="1"/>
        <end position="22"/>
    </location>
</feature>
<feature type="chain" id="PRO_5045228449" evidence="11">
    <location>
        <begin position="23"/>
        <end position="360"/>
    </location>
</feature>